<protein>
    <submittedName>
        <fullName evidence="1">Uncharacterized protein</fullName>
    </submittedName>
</protein>
<evidence type="ECO:0000313" key="1">
    <source>
        <dbReference type="EMBL" id="GFY64459.1"/>
    </source>
</evidence>
<name>A0A8X7CAU5_9ARAC</name>
<reference evidence="1" key="1">
    <citation type="submission" date="2020-08" db="EMBL/GenBank/DDBJ databases">
        <title>Multicomponent nature underlies the extraordinary mechanical properties of spider dragline silk.</title>
        <authorList>
            <person name="Kono N."/>
            <person name="Nakamura H."/>
            <person name="Mori M."/>
            <person name="Yoshida Y."/>
            <person name="Ohtoshi R."/>
            <person name="Malay A.D."/>
            <person name="Moran D.A.P."/>
            <person name="Tomita M."/>
            <person name="Numata K."/>
            <person name="Arakawa K."/>
        </authorList>
    </citation>
    <scope>NUCLEOTIDE SEQUENCE</scope>
</reference>
<keyword evidence="2" id="KW-1185">Reference proteome</keyword>
<proteinExistence type="predicted"/>
<organism evidence="1 2">
    <name type="scientific">Trichonephila inaurata madagascariensis</name>
    <dbReference type="NCBI Taxonomy" id="2747483"/>
    <lineage>
        <taxon>Eukaryota</taxon>
        <taxon>Metazoa</taxon>
        <taxon>Ecdysozoa</taxon>
        <taxon>Arthropoda</taxon>
        <taxon>Chelicerata</taxon>
        <taxon>Arachnida</taxon>
        <taxon>Araneae</taxon>
        <taxon>Araneomorphae</taxon>
        <taxon>Entelegynae</taxon>
        <taxon>Araneoidea</taxon>
        <taxon>Nephilidae</taxon>
        <taxon>Trichonephila</taxon>
        <taxon>Trichonephila inaurata</taxon>
    </lineage>
</organism>
<gene>
    <name evidence="1" type="ORF">TNIN_151181</name>
</gene>
<dbReference type="AlphaFoldDB" id="A0A8X7CAU5"/>
<accession>A0A8X7CAU5</accession>
<sequence>MGLAINPVNRKVKPPRWGKKAQTIELDVLKSPTKGCGGPNGPRDFCTLWHGMQHRVLFPIPFQHGRPDEAVLDEALCGTNTWRENYGRTKYLKSEVPLAKRPIFSY</sequence>
<dbReference type="EMBL" id="BMAV01015243">
    <property type="protein sequence ID" value="GFY64459.1"/>
    <property type="molecule type" value="Genomic_DNA"/>
</dbReference>
<dbReference type="Proteomes" id="UP000886998">
    <property type="component" value="Unassembled WGS sequence"/>
</dbReference>
<evidence type="ECO:0000313" key="2">
    <source>
        <dbReference type="Proteomes" id="UP000886998"/>
    </source>
</evidence>
<comment type="caution">
    <text evidence="1">The sequence shown here is derived from an EMBL/GenBank/DDBJ whole genome shotgun (WGS) entry which is preliminary data.</text>
</comment>